<keyword evidence="1" id="KW-0472">Membrane</keyword>
<accession>A0A2T0RWK2</accession>
<protein>
    <submittedName>
        <fullName evidence="3">Esterase/lipase</fullName>
    </submittedName>
</protein>
<dbReference type="InterPro" id="IPR029058">
    <property type="entry name" value="AB_hydrolase_fold"/>
</dbReference>
<dbReference type="RefSeq" id="WP_106204424.1">
    <property type="nucleotide sequence ID" value="NZ_PVTD01000002.1"/>
</dbReference>
<organism evidence="3 4">
    <name type="scientific">Aliiruegeria haliotis</name>
    <dbReference type="NCBI Taxonomy" id="1280846"/>
    <lineage>
        <taxon>Bacteria</taxon>
        <taxon>Pseudomonadati</taxon>
        <taxon>Pseudomonadota</taxon>
        <taxon>Alphaproteobacteria</taxon>
        <taxon>Rhodobacterales</taxon>
        <taxon>Roseobacteraceae</taxon>
        <taxon>Aliiruegeria</taxon>
    </lineage>
</organism>
<keyword evidence="4" id="KW-1185">Reference proteome</keyword>
<dbReference type="InterPro" id="IPR000073">
    <property type="entry name" value="AB_hydrolase_1"/>
</dbReference>
<evidence type="ECO:0000259" key="2">
    <source>
        <dbReference type="Pfam" id="PF12697"/>
    </source>
</evidence>
<reference evidence="3 4" key="1">
    <citation type="submission" date="2018-03" db="EMBL/GenBank/DDBJ databases">
        <title>Genomic Encyclopedia of Archaeal and Bacterial Type Strains, Phase II (KMG-II): from individual species to whole genera.</title>
        <authorList>
            <person name="Goeker M."/>
        </authorList>
    </citation>
    <scope>NUCLEOTIDE SEQUENCE [LARGE SCALE GENOMIC DNA]</scope>
    <source>
        <strain evidence="3 4">DSM 29328</strain>
    </source>
</reference>
<gene>
    <name evidence="3" type="ORF">CLV78_102718</name>
</gene>
<feature type="domain" description="AB hydrolase-1" evidence="2">
    <location>
        <begin position="82"/>
        <end position="277"/>
    </location>
</feature>
<proteinExistence type="predicted"/>
<keyword evidence="1" id="KW-1133">Transmembrane helix</keyword>
<dbReference type="SUPFAM" id="SSF53474">
    <property type="entry name" value="alpha/beta-Hydrolases"/>
    <property type="match status" value="1"/>
</dbReference>
<comment type="caution">
    <text evidence="3">The sequence shown here is derived from an EMBL/GenBank/DDBJ whole genome shotgun (WGS) entry which is preliminary data.</text>
</comment>
<evidence type="ECO:0000313" key="3">
    <source>
        <dbReference type="EMBL" id="PRY25538.1"/>
    </source>
</evidence>
<dbReference type="Proteomes" id="UP000239480">
    <property type="component" value="Unassembled WGS sequence"/>
</dbReference>
<evidence type="ECO:0000313" key="4">
    <source>
        <dbReference type="Proteomes" id="UP000239480"/>
    </source>
</evidence>
<dbReference type="Gene3D" id="3.40.50.1820">
    <property type="entry name" value="alpha/beta hydrolase"/>
    <property type="match status" value="1"/>
</dbReference>
<dbReference type="EMBL" id="PVTD01000002">
    <property type="protein sequence ID" value="PRY25538.1"/>
    <property type="molecule type" value="Genomic_DNA"/>
</dbReference>
<keyword evidence="1" id="KW-0812">Transmembrane</keyword>
<dbReference type="Pfam" id="PF12697">
    <property type="entry name" value="Abhydrolase_6"/>
    <property type="match status" value="1"/>
</dbReference>
<dbReference type="OrthoDB" id="5416147at2"/>
<dbReference type="AlphaFoldDB" id="A0A2T0RWK2"/>
<feature type="transmembrane region" description="Helical" evidence="1">
    <location>
        <begin position="7"/>
        <end position="26"/>
    </location>
</feature>
<evidence type="ECO:0000256" key="1">
    <source>
        <dbReference type="SAM" id="Phobius"/>
    </source>
</evidence>
<name>A0A2T0RWK2_9RHOB</name>
<sequence>MIEVLRVLGWILVVLILGIGAVLLFGPREPVETEVTFDAADLPEDLDSWLAEREAALGDVTPGVERRIHWAGAPGAVTPVSVIYLHGFSATSEEIRPVPDRVAEALGANLFYTRLSGHGRGSAAMAEPVVGDWIEDLAEALAIGRRIGERVVIVATSTGGTLASLAAVDEALSRDVAGIVFVSPNFGLRNPAAKLLSLPFVRHWGPVVAGAERGFEPRNEGHSTYWTTRYPIAATVPMAALVDHAASLDFGRARVPALFVYSEDDVIVSPEATFAVYDAWGEAKARELLVMGPGDDPGSHVIAGDIMSPGQTDRASAVITKWVQGL</sequence>